<protein>
    <submittedName>
        <fullName evidence="5">Gfo/Idh/MocA family oxidoreductase</fullName>
    </submittedName>
</protein>
<proteinExistence type="inferred from homology"/>
<dbReference type="RefSeq" id="WP_114019946.1">
    <property type="nucleotide sequence ID" value="NZ_QOIN01000024.1"/>
</dbReference>
<accession>A0A367FEG4</accession>
<dbReference type="EMBL" id="QOIN01000024">
    <property type="protein sequence ID" value="RCG28758.1"/>
    <property type="molecule type" value="Genomic_DNA"/>
</dbReference>
<evidence type="ECO:0000313" key="6">
    <source>
        <dbReference type="Proteomes" id="UP000252914"/>
    </source>
</evidence>
<dbReference type="InterPro" id="IPR000683">
    <property type="entry name" value="Gfo/Idh/MocA-like_OxRdtase_N"/>
</dbReference>
<dbReference type="PANTHER" id="PTHR22604:SF105">
    <property type="entry name" value="TRANS-1,2-DIHYDROBENZENE-1,2-DIOL DEHYDROGENASE"/>
    <property type="match status" value="1"/>
</dbReference>
<dbReference type="AlphaFoldDB" id="A0A367FEG4"/>
<gene>
    <name evidence="5" type="ORF">DTL70_01275</name>
</gene>
<feature type="domain" description="Gfo/Idh/MocA-like oxidoreductase N-terminal" evidence="3">
    <location>
        <begin position="12"/>
        <end position="126"/>
    </location>
</feature>
<reference evidence="5 6" key="1">
    <citation type="submission" date="2018-06" db="EMBL/GenBank/DDBJ databases">
        <title>Streptomyces reniochalinae sp. nov. and Streptomyces diacarnus sp. nov. from marine sponges.</title>
        <authorList>
            <person name="Li L."/>
        </authorList>
    </citation>
    <scope>NUCLEOTIDE SEQUENCE [LARGE SCALE GENOMIC DNA]</scope>
    <source>
        <strain evidence="5 6">LHW51701</strain>
    </source>
</reference>
<sequence length="334" mass="36631">MNAETATPPPLRLAVLGCAEFAWRNTLPAVRRTDEVHLTVLGSRDGAKAARYAEEFGGEPVEGYEKVLERHDVDAVYIALPTGLHHTWARRALEAGKHVLVEKPLTTGLAQTEDLVEVAVRRRRWLTDGFQFPHHGQHAQVREFVDEGGIGEPRFFTAAFGIPPRPPGDVRHEADLGGGALLDVGVYTVRAARMFLGEDLTVQGSTLRMDTARGVDLGGAALLCSGSGVPAQLSFSFETSYRSSYALWGSDGALTLERAFTPPPSFRPTLHVRRGNDTRELPLTRDDQPAQLMRAFARAVREGASMTAHGEELRRQAALVDDIRNRALRTAIRL</sequence>
<name>A0A367FEG4_9ACTN</name>
<dbReference type="InterPro" id="IPR055170">
    <property type="entry name" value="GFO_IDH_MocA-like_dom"/>
</dbReference>
<evidence type="ECO:0000259" key="3">
    <source>
        <dbReference type="Pfam" id="PF01408"/>
    </source>
</evidence>
<dbReference type="Pfam" id="PF22725">
    <property type="entry name" value="GFO_IDH_MocA_C3"/>
    <property type="match status" value="1"/>
</dbReference>
<dbReference type="GO" id="GO:0000166">
    <property type="term" value="F:nucleotide binding"/>
    <property type="evidence" value="ECO:0007669"/>
    <property type="project" value="InterPro"/>
</dbReference>
<keyword evidence="6" id="KW-1185">Reference proteome</keyword>
<dbReference type="SUPFAM" id="SSF55347">
    <property type="entry name" value="Glyceraldehyde-3-phosphate dehydrogenase-like, C-terminal domain"/>
    <property type="match status" value="1"/>
</dbReference>
<dbReference type="Pfam" id="PF01408">
    <property type="entry name" value="GFO_IDH_MocA"/>
    <property type="match status" value="1"/>
</dbReference>
<evidence type="ECO:0000313" key="5">
    <source>
        <dbReference type="EMBL" id="RCG28758.1"/>
    </source>
</evidence>
<dbReference type="InterPro" id="IPR036291">
    <property type="entry name" value="NAD(P)-bd_dom_sf"/>
</dbReference>
<feature type="domain" description="GFO/IDH/MocA-like oxidoreductase" evidence="4">
    <location>
        <begin position="139"/>
        <end position="254"/>
    </location>
</feature>
<dbReference type="InterPro" id="IPR050984">
    <property type="entry name" value="Gfo/Idh/MocA_domain"/>
</dbReference>
<evidence type="ECO:0000256" key="2">
    <source>
        <dbReference type="ARBA" id="ARBA00023002"/>
    </source>
</evidence>
<dbReference type="Gene3D" id="3.40.50.720">
    <property type="entry name" value="NAD(P)-binding Rossmann-like Domain"/>
    <property type="match status" value="1"/>
</dbReference>
<evidence type="ECO:0000256" key="1">
    <source>
        <dbReference type="ARBA" id="ARBA00010928"/>
    </source>
</evidence>
<comment type="caution">
    <text evidence="5">The sequence shown here is derived from an EMBL/GenBank/DDBJ whole genome shotgun (WGS) entry which is preliminary data.</text>
</comment>
<evidence type="ECO:0000259" key="4">
    <source>
        <dbReference type="Pfam" id="PF22725"/>
    </source>
</evidence>
<dbReference type="SUPFAM" id="SSF51735">
    <property type="entry name" value="NAD(P)-binding Rossmann-fold domains"/>
    <property type="match status" value="1"/>
</dbReference>
<keyword evidence="2" id="KW-0560">Oxidoreductase</keyword>
<comment type="similarity">
    <text evidence="1">Belongs to the Gfo/Idh/MocA family.</text>
</comment>
<dbReference type="Gene3D" id="3.30.360.10">
    <property type="entry name" value="Dihydrodipicolinate Reductase, domain 2"/>
    <property type="match status" value="1"/>
</dbReference>
<dbReference type="GO" id="GO:0016491">
    <property type="term" value="F:oxidoreductase activity"/>
    <property type="evidence" value="ECO:0007669"/>
    <property type="project" value="UniProtKB-KW"/>
</dbReference>
<dbReference type="PANTHER" id="PTHR22604">
    <property type="entry name" value="OXIDOREDUCTASES"/>
    <property type="match status" value="1"/>
</dbReference>
<organism evidence="5 6">
    <name type="scientific">Streptomyces diacarni</name>
    <dbReference type="NCBI Taxonomy" id="2800381"/>
    <lineage>
        <taxon>Bacteria</taxon>
        <taxon>Bacillati</taxon>
        <taxon>Actinomycetota</taxon>
        <taxon>Actinomycetes</taxon>
        <taxon>Kitasatosporales</taxon>
        <taxon>Streptomycetaceae</taxon>
        <taxon>Streptomyces</taxon>
    </lineage>
</organism>
<dbReference type="Proteomes" id="UP000252914">
    <property type="component" value="Unassembled WGS sequence"/>
</dbReference>